<dbReference type="EMBL" id="DF842722">
    <property type="protein sequence ID" value="GAT46684.1"/>
    <property type="molecule type" value="Genomic_DNA"/>
</dbReference>
<evidence type="ECO:0000313" key="2">
    <source>
        <dbReference type="EMBL" id="GAT46684.1"/>
    </source>
</evidence>
<dbReference type="Proteomes" id="UP000815677">
    <property type="component" value="Unassembled WGS sequence"/>
</dbReference>
<protein>
    <submittedName>
        <fullName evidence="2">Uncharacterized protein</fullName>
    </submittedName>
</protein>
<keyword evidence="3" id="KW-1185">Reference proteome</keyword>
<evidence type="ECO:0000256" key="1">
    <source>
        <dbReference type="SAM" id="MobiDB-lite"/>
    </source>
</evidence>
<gene>
    <name evidence="2" type="ORF">MCHLO_04185</name>
</gene>
<evidence type="ECO:0000313" key="3">
    <source>
        <dbReference type="Proteomes" id="UP000815677"/>
    </source>
</evidence>
<proteinExistence type="predicted"/>
<feature type="region of interest" description="Disordered" evidence="1">
    <location>
        <begin position="164"/>
        <end position="205"/>
    </location>
</feature>
<organism evidence="2 3">
    <name type="scientific">Mycena chlorophos</name>
    <name type="common">Agaric fungus</name>
    <name type="synonym">Agaricus chlorophos</name>
    <dbReference type="NCBI Taxonomy" id="658473"/>
    <lineage>
        <taxon>Eukaryota</taxon>
        <taxon>Fungi</taxon>
        <taxon>Dikarya</taxon>
        <taxon>Basidiomycota</taxon>
        <taxon>Agaricomycotina</taxon>
        <taxon>Agaricomycetes</taxon>
        <taxon>Agaricomycetidae</taxon>
        <taxon>Agaricales</taxon>
        <taxon>Marasmiineae</taxon>
        <taxon>Mycenaceae</taxon>
        <taxon>Mycena</taxon>
    </lineage>
</organism>
<feature type="compositionally biased region" description="Acidic residues" evidence="1">
    <location>
        <begin position="13"/>
        <end position="23"/>
    </location>
</feature>
<name>A0ABQ0L6A1_MYCCL</name>
<sequence length="247" mass="26578">MLASHYLSLAMEIQDESEGEEEMSQAGSSPSESVRAFVPDNPLTVTEPADAEVAPPSVASVAVPRDEGPSRKGKATDPMNWGSLSFARDWNEEDLEQQRRALANFNDIHNASARPAAIGQDNGRVVVPSQPNGPSPAPVPGQVTTPEFALLMAHISRLEKSLLEQQKVSSRKEDSQTVPDTGIHGKGQWRSKRVNHQLPRQLAPNSFIAKAIRDASRVTLAPAPTDPSDSSDSSESDGPEPSRDGYP</sequence>
<feature type="region of interest" description="Disordered" evidence="1">
    <location>
        <begin position="115"/>
        <end position="143"/>
    </location>
</feature>
<accession>A0ABQ0L6A1</accession>
<feature type="compositionally biased region" description="Low complexity" evidence="1">
    <location>
        <begin position="222"/>
        <end position="231"/>
    </location>
</feature>
<feature type="region of interest" description="Disordered" evidence="1">
    <location>
        <begin position="1"/>
        <end position="81"/>
    </location>
</feature>
<feature type="region of interest" description="Disordered" evidence="1">
    <location>
        <begin position="218"/>
        <end position="247"/>
    </location>
</feature>
<feature type="compositionally biased region" description="Low complexity" evidence="1">
    <location>
        <begin position="47"/>
        <end position="63"/>
    </location>
</feature>
<reference evidence="2" key="1">
    <citation type="submission" date="2014-09" db="EMBL/GenBank/DDBJ databases">
        <title>Genome sequence of the luminous mushroom Mycena chlorophos for searching fungal bioluminescence genes.</title>
        <authorList>
            <person name="Tanaka Y."/>
            <person name="Kasuga D."/>
            <person name="Oba Y."/>
            <person name="Hase S."/>
            <person name="Sato K."/>
            <person name="Oba Y."/>
            <person name="Sakakibara Y."/>
        </authorList>
    </citation>
    <scope>NUCLEOTIDE SEQUENCE</scope>
</reference>